<sequence length="107" mass="11421">MKDSKWLWSSSTGIIGVQSMEAACQPLNGGCCVLVSMRTPMGRITKGPLMNITNDETTDIPAQEDLGSGFKLKSYTGFTVCIDVGREKSGVLGFTPTPDSNRVGFAI</sequence>
<organism evidence="1 2">
    <name type="scientific">Nesidiocoris tenuis</name>
    <dbReference type="NCBI Taxonomy" id="355587"/>
    <lineage>
        <taxon>Eukaryota</taxon>
        <taxon>Metazoa</taxon>
        <taxon>Ecdysozoa</taxon>
        <taxon>Arthropoda</taxon>
        <taxon>Hexapoda</taxon>
        <taxon>Insecta</taxon>
        <taxon>Pterygota</taxon>
        <taxon>Neoptera</taxon>
        <taxon>Paraneoptera</taxon>
        <taxon>Hemiptera</taxon>
        <taxon>Heteroptera</taxon>
        <taxon>Panheteroptera</taxon>
        <taxon>Cimicomorpha</taxon>
        <taxon>Miridae</taxon>
        <taxon>Dicyphina</taxon>
        <taxon>Nesidiocoris</taxon>
    </lineage>
</organism>
<keyword evidence="2" id="KW-1185">Reference proteome</keyword>
<gene>
    <name evidence="1" type="ORF">NTJ_15443</name>
</gene>
<proteinExistence type="predicted"/>
<evidence type="ECO:0000313" key="1">
    <source>
        <dbReference type="EMBL" id="BET02625.1"/>
    </source>
</evidence>
<evidence type="ECO:0000313" key="2">
    <source>
        <dbReference type="Proteomes" id="UP001307889"/>
    </source>
</evidence>
<dbReference type="EMBL" id="AP028922">
    <property type="protein sequence ID" value="BET02625.1"/>
    <property type="molecule type" value="Genomic_DNA"/>
</dbReference>
<protein>
    <submittedName>
        <fullName evidence="1">Uncharacterized protein</fullName>
    </submittedName>
</protein>
<accession>A0ABN7BE28</accession>
<name>A0ABN7BE28_9HEMI</name>
<reference evidence="1 2" key="1">
    <citation type="submission" date="2023-09" db="EMBL/GenBank/DDBJ databases">
        <title>Nesidiocoris tenuis whole genome shotgun sequence.</title>
        <authorList>
            <person name="Shibata T."/>
            <person name="Shimoda M."/>
            <person name="Kobayashi T."/>
            <person name="Uehara T."/>
        </authorList>
    </citation>
    <scope>NUCLEOTIDE SEQUENCE [LARGE SCALE GENOMIC DNA]</scope>
    <source>
        <strain evidence="1 2">Japan</strain>
    </source>
</reference>
<dbReference type="Proteomes" id="UP001307889">
    <property type="component" value="Chromosome 14"/>
</dbReference>